<gene>
    <name evidence="2" type="ORF">G5I_00256</name>
</gene>
<protein>
    <submittedName>
        <fullName evidence="2">Uncharacterized protein</fullName>
    </submittedName>
</protein>
<feature type="region of interest" description="Disordered" evidence="1">
    <location>
        <begin position="90"/>
        <end position="110"/>
    </location>
</feature>
<proteinExistence type="predicted"/>
<reference evidence="2" key="1">
    <citation type="submission" date="2011-02" db="EMBL/GenBank/DDBJ databases">
        <title>The genome of the leaf-cutting ant Acromyrmex echinatior suggests key adaptations to social evolution and fungus farming.</title>
        <authorList>
            <person name="Nygaard S."/>
            <person name="Zhang G."/>
        </authorList>
    </citation>
    <scope>NUCLEOTIDE SEQUENCE</scope>
</reference>
<sequence>MKDKPNEDFWQKGYTTVSEYQTEIMRIAKTSSNLKRIYQKSLNMVAATLGCIEERTRLEREKNRMKLKEAIDKADRYFAELDALKKRGKERGEGMGKIRLRSNKENKDKL</sequence>
<evidence type="ECO:0000313" key="2">
    <source>
        <dbReference type="EMBL" id="EGI70934.1"/>
    </source>
</evidence>
<name>F4W4D6_ACREC</name>
<dbReference type="InParanoid" id="F4W4D6"/>
<dbReference type="AlphaFoldDB" id="F4W4D6"/>
<dbReference type="EMBL" id="GL887523">
    <property type="protein sequence ID" value="EGI70934.1"/>
    <property type="molecule type" value="Genomic_DNA"/>
</dbReference>
<dbReference type="Proteomes" id="UP000007755">
    <property type="component" value="Unassembled WGS sequence"/>
</dbReference>
<evidence type="ECO:0000256" key="1">
    <source>
        <dbReference type="SAM" id="MobiDB-lite"/>
    </source>
</evidence>
<organism evidence="3">
    <name type="scientific">Acromyrmex echinatior</name>
    <name type="common">Panamanian leafcutter ant</name>
    <name type="synonym">Acromyrmex octospinosus echinatior</name>
    <dbReference type="NCBI Taxonomy" id="103372"/>
    <lineage>
        <taxon>Eukaryota</taxon>
        <taxon>Metazoa</taxon>
        <taxon>Ecdysozoa</taxon>
        <taxon>Arthropoda</taxon>
        <taxon>Hexapoda</taxon>
        <taxon>Insecta</taxon>
        <taxon>Pterygota</taxon>
        <taxon>Neoptera</taxon>
        <taxon>Endopterygota</taxon>
        <taxon>Hymenoptera</taxon>
        <taxon>Apocrita</taxon>
        <taxon>Aculeata</taxon>
        <taxon>Formicoidea</taxon>
        <taxon>Formicidae</taxon>
        <taxon>Myrmicinae</taxon>
        <taxon>Acromyrmex</taxon>
    </lineage>
</organism>
<accession>F4W4D6</accession>
<keyword evidence="3" id="KW-1185">Reference proteome</keyword>
<evidence type="ECO:0000313" key="3">
    <source>
        <dbReference type="Proteomes" id="UP000007755"/>
    </source>
</evidence>